<dbReference type="InterPro" id="IPR018376">
    <property type="entry name" value="Enoyl-CoA_hyd/isom_CS"/>
</dbReference>
<dbReference type="Gene3D" id="3.90.226.10">
    <property type="entry name" value="2-enoyl-CoA Hydratase, Chain A, domain 1"/>
    <property type="match status" value="1"/>
</dbReference>
<reference evidence="4" key="1">
    <citation type="journal article" date="2019" name="Int. J. Syst. Evol. Microbiol.">
        <title>The Global Catalogue of Microorganisms (GCM) 10K type strain sequencing project: providing services to taxonomists for standard genome sequencing and annotation.</title>
        <authorList>
            <consortium name="The Broad Institute Genomics Platform"/>
            <consortium name="The Broad Institute Genome Sequencing Center for Infectious Disease"/>
            <person name="Wu L."/>
            <person name="Ma J."/>
        </authorList>
    </citation>
    <scope>NUCLEOTIDE SEQUENCE [LARGE SCALE GENOMIC DNA]</scope>
    <source>
        <strain evidence="4">CCM 7043</strain>
    </source>
</reference>
<proteinExistence type="inferred from homology"/>
<evidence type="ECO:0000313" key="4">
    <source>
        <dbReference type="Proteomes" id="UP001597114"/>
    </source>
</evidence>
<keyword evidence="4" id="KW-1185">Reference proteome</keyword>
<comment type="similarity">
    <text evidence="1 2">Belongs to the enoyl-CoA hydratase/isomerase family.</text>
</comment>
<dbReference type="PROSITE" id="PS00166">
    <property type="entry name" value="ENOYL_COA_HYDRATASE"/>
    <property type="match status" value="1"/>
</dbReference>
<gene>
    <name evidence="3" type="ORF">ACFSJD_43080</name>
</gene>
<dbReference type="CDD" id="cd06558">
    <property type="entry name" value="crotonase-like"/>
    <property type="match status" value="1"/>
</dbReference>
<accession>A0ABW4F9N1</accession>
<name>A0ABW4F9N1_9PSEU</name>
<dbReference type="PANTHER" id="PTHR43802:SF1">
    <property type="entry name" value="IP11341P-RELATED"/>
    <property type="match status" value="1"/>
</dbReference>
<organism evidence="3 4">
    <name type="scientific">Pseudonocardia yunnanensis</name>
    <dbReference type="NCBI Taxonomy" id="58107"/>
    <lineage>
        <taxon>Bacteria</taxon>
        <taxon>Bacillati</taxon>
        <taxon>Actinomycetota</taxon>
        <taxon>Actinomycetes</taxon>
        <taxon>Pseudonocardiales</taxon>
        <taxon>Pseudonocardiaceae</taxon>
        <taxon>Pseudonocardia</taxon>
    </lineage>
</organism>
<dbReference type="InterPro" id="IPR029045">
    <property type="entry name" value="ClpP/crotonase-like_dom_sf"/>
</dbReference>
<sequence length="271" mass="29377">MSKVLYEKHGEVAYITLNRPEAMNAIDLETHQLLRQTWADFRDDPTLRAAIITGAGDEAFCGGADLKTHVPQWLGVPGMHPMGARAKVRDGLGGLTRGMHRIYKPVIAAVNGWALAGGFETALAADIRIASENAKFGSFEIRRGFHHADGGVVRLVNTCGVGFASEMLLTGEPVDAQRALTANLVSKVVPHDQLLDAADAMMATILRNDQTALESAKETIFDVIGRPLDEQLAVEAWYGYALMGNETIPNRLTSFYDKTDKGRTGKNATSL</sequence>
<dbReference type="InterPro" id="IPR001753">
    <property type="entry name" value="Enoyl-CoA_hydra/iso"/>
</dbReference>
<dbReference type="Pfam" id="PF00378">
    <property type="entry name" value="ECH_1"/>
    <property type="match status" value="1"/>
</dbReference>
<protein>
    <submittedName>
        <fullName evidence="3">Enoyl-CoA hydratase/isomerase family protein</fullName>
    </submittedName>
</protein>
<dbReference type="RefSeq" id="WP_344725144.1">
    <property type="nucleotide sequence ID" value="NZ_BAAAUS010000029.1"/>
</dbReference>
<evidence type="ECO:0000313" key="3">
    <source>
        <dbReference type="EMBL" id="MFD1524333.1"/>
    </source>
</evidence>
<dbReference type="PANTHER" id="PTHR43802">
    <property type="entry name" value="ENOYL-COA HYDRATASE"/>
    <property type="match status" value="1"/>
</dbReference>
<evidence type="ECO:0000256" key="2">
    <source>
        <dbReference type="RuleBase" id="RU003707"/>
    </source>
</evidence>
<evidence type="ECO:0000256" key="1">
    <source>
        <dbReference type="ARBA" id="ARBA00005254"/>
    </source>
</evidence>
<dbReference type="EMBL" id="JBHUCO010000081">
    <property type="protein sequence ID" value="MFD1524333.1"/>
    <property type="molecule type" value="Genomic_DNA"/>
</dbReference>
<dbReference type="Proteomes" id="UP001597114">
    <property type="component" value="Unassembled WGS sequence"/>
</dbReference>
<comment type="caution">
    <text evidence="3">The sequence shown here is derived from an EMBL/GenBank/DDBJ whole genome shotgun (WGS) entry which is preliminary data.</text>
</comment>
<dbReference type="SUPFAM" id="SSF52096">
    <property type="entry name" value="ClpP/crotonase"/>
    <property type="match status" value="1"/>
</dbReference>